<gene>
    <name evidence="1" type="ORF">BJBARM4_0185</name>
</gene>
<name>D2EEN6_PARA4</name>
<dbReference type="AlphaFoldDB" id="D2EEN6"/>
<evidence type="ECO:0000313" key="1">
    <source>
        <dbReference type="EMBL" id="EEZ93254.1"/>
    </source>
</evidence>
<accession>D2EEN6</accession>
<organism evidence="1 2">
    <name type="scientific">Candidatus Parvarchaeum acidiphilum ARMAN-4</name>
    <dbReference type="NCBI Taxonomy" id="662760"/>
    <lineage>
        <taxon>Archaea</taxon>
        <taxon>Candidatus Parvarchaeota</taxon>
        <taxon>Candidatus Parvarchaeum</taxon>
    </lineage>
</organism>
<proteinExistence type="predicted"/>
<evidence type="ECO:0000313" key="2">
    <source>
        <dbReference type="Proteomes" id="UP000009375"/>
    </source>
</evidence>
<sequence length="93" mass="10759">MENNSLEKIINKINALDGVNYSVKTDDKLYNEFYNTYKELGKPAAIDFLYKVLNEKSDYILTSSNLNTVSGFAKIISYINLRDELKNLRKNNK</sequence>
<reference evidence="1 2" key="1">
    <citation type="journal article" date="2010" name="Proc. Natl. Acad. Sci. U.S.A.">
        <title>Enigmatic, ultrasmall, uncultivated Archaea.</title>
        <authorList>
            <person name="Baker B.J."/>
            <person name="Comolli L.R."/>
            <person name="Dick G.J."/>
            <person name="Hauser L.J."/>
            <person name="Hyatt D."/>
            <person name="Dill B.D."/>
            <person name="Land M.L."/>
            <person name="Verberkmoes N.C."/>
            <person name="Hettich R.L."/>
            <person name="Banfield J.F."/>
        </authorList>
    </citation>
    <scope>NUCLEOTIDE SEQUENCE [LARGE SCALE GENOMIC DNA]</scope>
</reference>
<dbReference type="EMBL" id="GG730040">
    <property type="protein sequence ID" value="EEZ93254.1"/>
    <property type="molecule type" value="Genomic_DNA"/>
</dbReference>
<protein>
    <submittedName>
        <fullName evidence="1">Uncharacterized protein</fullName>
    </submittedName>
</protein>
<dbReference type="Proteomes" id="UP000009375">
    <property type="component" value="Unassembled WGS sequence"/>
</dbReference>